<dbReference type="Pfam" id="PF12974">
    <property type="entry name" value="Phosphonate-bd"/>
    <property type="match status" value="1"/>
</dbReference>
<dbReference type="Gene3D" id="3.40.190.10">
    <property type="entry name" value="Periplasmic binding protein-like II"/>
    <property type="match status" value="2"/>
</dbReference>
<reference evidence="2 3" key="1">
    <citation type="submission" date="2020-10" db="EMBL/GenBank/DDBJ databases">
        <title>Ramlibacter sp. HM2 16S ribosomal RNA gene Genome sequencing and assembly.</title>
        <authorList>
            <person name="Kang M."/>
        </authorList>
    </citation>
    <scope>NUCLEOTIDE SEQUENCE [LARGE SCALE GENOMIC DNA]</scope>
    <source>
        <strain evidence="2 3">HM2</strain>
    </source>
</reference>
<protein>
    <submittedName>
        <fullName evidence="2">PhnD/SsuA/transferrin family substrate-binding protein</fullName>
    </submittedName>
</protein>
<keyword evidence="1" id="KW-0732">Signal</keyword>
<sequence length="278" mass="30084">MGKKKLAALAAALLLSVSAGAQQPPPQQDLVMGVSEGTSGGLDHAQVVIKYQGLADVIGRSIKRKVNVVFAREFAQLEEGMKQNRFDFVIARPSDYPARGVKLYGYHFLASAKPDGQCLIVAGKASGMKTIADIKGKRIVLPEPAAYMTKFCKAELRDRGIDLARENVQYVREQGAVAFYIDNKFADVGGIASYSGVAKKWVKEGGVVLHKSRAQPYFPLIAAKHVTEPQRAEIRKSLAAMTDNAADQAVLKTVGIEGFDLTTGQRLADLLDWLGPQP</sequence>
<keyword evidence="3" id="KW-1185">Reference proteome</keyword>
<organism evidence="2 3">
    <name type="scientific">Ramlibacter pallidus</name>
    <dbReference type="NCBI Taxonomy" id="2780087"/>
    <lineage>
        <taxon>Bacteria</taxon>
        <taxon>Pseudomonadati</taxon>
        <taxon>Pseudomonadota</taxon>
        <taxon>Betaproteobacteria</taxon>
        <taxon>Burkholderiales</taxon>
        <taxon>Comamonadaceae</taxon>
        <taxon>Ramlibacter</taxon>
    </lineage>
</organism>
<dbReference type="EMBL" id="JADDIV010000005">
    <property type="protein sequence ID" value="MBE7369274.1"/>
    <property type="molecule type" value="Genomic_DNA"/>
</dbReference>
<dbReference type="Proteomes" id="UP000806285">
    <property type="component" value="Unassembled WGS sequence"/>
</dbReference>
<dbReference type="RefSeq" id="WP_193677911.1">
    <property type="nucleotide sequence ID" value="NZ_JADDIV010000005.1"/>
</dbReference>
<dbReference type="PANTHER" id="PTHR30024:SF17">
    <property type="entry name" value="SOLUTE-BINDING PROTEIN FAMILY 3_N-TERMINAL DOMAIN-CONTAINING PROTEIN"/>
    <property type="match status" value="1"/>
</dbReference>
<evidence type="ECO:0000313" key="3">
    <source>
        <dbReference type="Proteomes" id="UP000806285"/>
    </source>
</evidence>
<evidence type="ECO:0000313" key="2">
    <source>
        <dbReference type="EMBL" id="MBE7369274.1"/>
    </source>
</evidence>
<accession>A0ABR9S8B0</accession>
<name>A0ABR9S8B0_9BURK</name>
<evidence type="ECO:0000256" key="1">
    <source>
        <dbReference type="SAM" id="SignalP"/>
    </source>
</evidence>
<proteinExistence type="predicted"/>
<dbReference type="SUPFAM" id="SSF53850">
    <property type="entry name" value="Periplasmic binding protein-like II"/>
    <property type="match status" value="1"/>
</dbReference>
<feature type="signal peptide" evidence="1">
    <location>
        <begin position="1"/>
        <end position="21"/>
    </location>
</feature>
<feature type="chain" id="PRO_5046501555" evidence="1">
    <location>
        <begin position="22"/>
        <end position="278"/>
    </location>
</feature>
<comment type="caution">
    <text evidence="2">The sequence shown here is derived from an EMBL/GenBank/DDBJ whole genome shotgun (WGS) entry which is preliminary data.</text>
</comment>
<dbReference type="PANTHER" id="PTHR30024">
    <property type="entry name" value="ALIPHATIC SULFONATES-BINDING PROTEIN-RELATED"/>
    <property type="match status" value="1"/>
</dbReference>
<gene>
    <name evidence="2" type="ORF">IM787_17050</name>
</gene>